<evidence type="ECO:0000256" key="3">
    <source>
        <dbReference type="PROSITE-ProRule" id="PRU00176"/>
    </source>
</evidence>
<proteinExistence type="predicted"/>
<evidence type="ECO:0000313" key="6">
    <source>
        <dbReference type="EMBL" id="KAJ8023077.1"/>
    </source>
</evidence>
<gene>
    <name evidence="6" type="ORF">HOLleu_38155</name>
</gene>
<sequence length="543" mass="58179">MSSDEESKGFVVRIRGLPWSAKKSDVVSFFSDSKVVEEEEGVKLIYGKDGRPTGEAFLEFFDQNDMDNAFKKHNKHMGKRYIEVYRSQKSEMEWVTQRAGEDAVKPKEGQCVRLRGLPYGCTKEDIIQFFSGLEIKANGITLMTDMNRRPTGEAYVRFASQEEAEKSLKKHKEKIGHRYIEIFKCSPQEVTNANNNMRRMMRTHPYDRMPPMPPMPGFGFPPMRGGGGGGGVGRFKGSYGGYTEAYRGLGLFDGFMDYAGFGNPRMGPMGPMPPMGPMGQRMGGWGDNPGFGYPGPGGGMGGPGGGMGGGSRTGADYVSMTGHHVHMRGIPFAATQQDIKEFFSGTAQPTSISFGFNENGRKNGEADVEFATHEEAYAAMSKNREHIGPRYIELFLHSNPRRRDMGGTDRDYNSRMDNSFGGGFGGNEPRSSDYSGSGYDSGGGSGNYNRGGGNYSSGPYSDSGFNNSSNYGSGNYNRGGGGSKGDFGGSGGDMGGRYSGSGGGNYAAGGGSSYSGGSGYYGGNQSGQSRGGSGGMGSYSGFQ</sequence>
<dbReference type="Gene3D" id="3.30.70.330">
    <property type="match status" value="3"/>
</dbReference>
<dbReference type="SUPFAM" id="SSF54928">
    <property type="entry name" value="RNA-binding domain, RBD"/>
    <property type="match status" value="3"/>
</dbReference>
<dbReference type="SMART" id="SM00360">
    <property type="entry name" value="RRM"/>
    <property type="match status" value="3"/>
</dbReference>
<feature type="region of interest" description="Disordered" evidence="4">
    <location>
        <begin position="477"/>
        <end position="543"/>
    </location>
</feature>
<organism evidence="6 7">
    <name type="scientific">Holothuria leucospilota</name>
    <name type="common">Black long sea cucumber</name>
    <name type="synonym">Mertensiothuria leucospilota</name>
    <dbReference type="NCBI Taxonomy" id="206669"/>
    <lineage>
        <taxon>Eukaryota</taxon>
        <taxon>Metazoa</taxon>
        <taxon>Echinodermata</taxon>
        <taxon>Eleutherozoa</taxon>
        <taxon>Echinozoa</taxon>
        <taxon>Holothuroidea</taxon>
        <taxon>Aspidochirotacea</taxon>
        <taxon>Aspidochirotida</taxon>
        <taxon>Holothuriidae</taxon>
        <taxon>Holothuria</taxon>
    </lineage>
</organism>
<evidence type="ECO:0000259" key="5">
    <source>
        <dbReference type="PROSITE" id="PS50102"/>
    </source>
</evidence>
<feature type="domain" description="RRM" evidence="5">
    <location>
        <begin position="110"/>
        <end position="187"/>
    </location>
</feature>
<feature type="region of interest" description="Disordered" evidence="4">
    <location>
        <begin position="400"/>
        <end position="441"/>
    </location>
</feature>
<dbReference type="AlphaFoldDB" id="A0A9Q0YIC0"/>
<feature type="compositionally biased region" description="Basic and acidic residues" evidence="4">
    <location>
        <begin position="401"/>
        <end position="414"/>
    </location>
</feature>
<dbReference type="GO" id="GO:0003723">
    <property type="term" value="F:RNA binding"/>
    <property type="evidence" value="ECO:0007669"/>
    <property type="project" value="UniProtKB-UniRule"/>
</dbReference>
<dbReference type="CDD" id="cd12504">
    <property type="entry name" value="RRM2_hnRNPH_CRSF1_like"/>
    <property type="match status" value="1"/>
</dbReference>
<protein>
    <submittedName>
        <fullName evidence="6">Heterogeneous nuclear ribonucleoprotein F</fullName>
    </submittedName>
</protein>
<dbReference type="Pfam" id="PF00076">
    <property type="entry name" value="RRM_1"/>
    <property type="match status" value="3"/>
</dbReference>
<keyword evidence="7" id="KW-1185">Reference proteome</keyword>
<name>A0A9Q0YIC0_HOLLE</name>
<evidence type="ECO:0000256" key="4">
    <source>
        <dbReference type="SAM" id="MobiDB-lite"/>
    </source>
</evidence>
<dbReference type="InterPro" id="IPR050666">
    <property type="entry name" value="ESRP"/>
</dbReference>
<evidence type="ECO:0000256" key="2">
    <source>
        <dbReference type="ARBA" id="ARBA00022884"/>
    </source>
</evidence>
<dbReference type="InterPro" id="IPR012677">
    <property type="entry name" value="Nucleotide-bd_a/b_plait_sf"/>
</dbReference>
<dbReference type="PANTHER" id="PTHR13976">
    <property type="entry name" value="HETEROGENEOUS NUCLEAR RIBONUCLEOPROTEIN-RELATED"/>
    <property type="match status" value="1"/>
</dbReference>
<evidence type="ECO:0000313" key="7">
    <source>
        <dbReference type="Proteomes" id="UP001152320"/>
    </source>
</evidence>
<accession>A0A9Q0YIC0</accession>
<reference evidence="6" key="1">
    <citation type="submission" date="2021-10" db="EMBL/GenBank/DDBJ databases">
        <title>Tropical sea cucumber genome reveals ecological adaptation and Cuvierian tubules defense mechanism.</title>
        <authorList>
            <person name="Chen T."/>
        </authorList>
    </citation>
    <scope>NUCLEOTIDE SEQUENCE</scope>
    <source>
        <strain evidence="6">Nanhai2018</strain>
        <tissue evidence="6">Muscle</tissue>
    </source>
</reference>
<evidence type="ECO:0000256" key="1">
    <source>
        <dbReference type="ARBA" id="ARBA00022737"/>
    </source>
</evidence>
<comment type="caution">
    <text evidence="6">The sequence shown here is derived from an EMBL/GenBank/DDBJ whole genome shotgun (WGS) entry which is preliminary data.</text>
</comment>
<dbReference type="InterPro" id="IPR000504">
    <property type="entry name" value="RRM_dom"/>
</dbReference>
<dbReference type="PROSITE" id="PS50102">
    <property type="entry name" value="RRM"/>
    <property type="match status" value="3"/>
</dbReference>
<dbReference type="GO" id="GO:1990904">
    <property type="term" value="C:ribonucleoprotein complex"/>
    <property type="evidence" value="ECO:0007669"/>
    <property type="project" value="UniProtKB-KW"/>
</dbReference>
<keyword evidence="2 3" id="KW-0694">RNA-binding</keyword>
<feature type="domain" description="RRM" evidence="5">
    <location>
        <begin position="10"/>
        <end position="89"/>
    </location>
</feature>
<dbReference type="Proteomes" id="UP001152320">
    <property type="component" value="Chromosome 20"/>
</dbReference>
<dbReference type="EMBL" id="JAIZAY010000020">
    <property type="protein sequence ID" value="KAJ8023077.1"/>
    <property type="molecule type" value="Genomic_DNA"/>
</dbReference>
<feature type="domain" description="RRM" evidence="5">
    <location>
        <begin position="323"/>
        <end position="399"/>
    </location>
</feature>
<dbReference type="OrthoDB" id="431068at2759"/>
<dbReference type="InterPro" id="IPR035979">
    <property type="entry name" value="RBD_domain_sf"/>
</dbReference>
<keyword evidence="1" id="KW-0677">Repeat</keyword>
<keyword evidence="6" id="KW-0687">Ribonucleoprotein</keyword>